<organism evidence="1 2">
    <name type="scientific">Bradyrhizobium valentinum</name>
    <dbReference type="NCBI Taxonomy" id="1518501"/>
    <lineage>
        <taxon>Bacteria</taxon>
        <taxon>Pseudomonadati</taxon>
        <taxon>Pseudomonadota</taxon>
        <taxon>Alphaproteobacteria</taxon>
        <taxon>Hyphomicrobiales</taxon>
        <taxon>Nitrobacteraceae</taxon>
        <taxon>Bradyrhizobium</taxon>
    </lineage>
</organism>
<sequence>MLELLGQSVTIPQQRTSALSQSLRLSRILSEIWRESENVAHNIETESVAQFVRRDISFCSEALSFDLPG</sequence>
<dbReference type="EMBL" id="LLXX01000180">
    <property type="protein sequence ID" value="KRQ97948.1"/>
    <property type="molecule type" value="Genomic_DNA"/>
</dbReference>
<name>A0A0R3L0J7_9BRAD</name>
<dbReference type="RefSeq" id="WP_057854324.1">
    <property type="nucleotide sequence ID" value="NZ_LLXX01000180.1"/>
</dbReference>
<dbReference type="Proteomes" id="UP000051913">
    <property type="component" value="Unassembled WGS sequence"/>
</dbReference>
<reference evidence="1 2" key="1">
    <citation type="submission" date="2014-03" db="EMBL/GenBank/DDBJ databases">
        <title>Bradyrhizobium valentinum sp. nov., isolated from effective nodules of Lupinus mariae-josephae, a lupine endemic of basic-lime soils in Eastern Spain.</title>
        <authorList>
            <person name="Duran D."/>
            <person name="Rey L."/>
            <person name="Navarro A."/>
            <person name="Busquets A."/>
            <person name="Imperial J."/>
            <person name="Ruiz-Argueso T."/>
        </authorList>
    </citation>
    <scope>NUCLEOTIDE SEQUENCE [LARGE SCALE GENOMIC DNA]</scope>
    <source>
        <strain evidence="1 2">LmjM3</strain>
    </source>
</reference>
<dbReference type="AlphaFoldDB" id="A0A0R3L0J7"/>
<accession>A0A0R3L0J7</accession>
<evidence type="ECO:0000313" key="1">
    <source>
        <dbReference type="EMBL" id="KRQ97948.1"/>
    </source>
</evidence>
<comment type="caution">
    <text evidence="1">The sequence shown here is derived from an EMBL/GenBank/DDBJ whole genome shotgun (WGS) entry which is preliminary data.</text>
</comment>
<dbReference type="STRING" id="1518501.CQ10_21080"/>
<evidence type="ECO:0000313" key="2">
    <source>
        <dbReference type="Proteomes" id="UP000051913"/>
    </source>
</evidence>
<protein>
    <submittedName>
        <fullName evidence="1">Uncharacterized protein</fullName>
    </submittedName>
</protein>
<keyword evidence="2" id="KW-1185">Reference proteome</keyword>
<gene>
    <name evidence="1" type="ORF">CP49_24010</name>
</gene>
<proteinExistence type="predicted"/>